<gene>
    <name evidence="2" type="ORF">J2793_000438</name>
</gene>
<evidence type="ECO:0000256" key="1">
    <source>
        <dbReference type="SAM" id="SignalP"/>
    </source>
</evidence>
<evidence type="ECO:0008006" key="4">
    <source>
        <dbReference type="Google" id="ProtNLM"/>
    </source>
</evidence>
<dbReference type="Proteomes" id="UP001229486">
    <property type="component" value="Unassembled WGS sequence"/>
</dbReference>
<evidence type="ECO:0000313" key="2">
    <source>
        <dbReference type="EMBL" id="MDP9645016.1"/>
    </source>
</evidence>
<reference evidence="2" key="1">
    <citation type="submission" date="2023-07" db="EMBL/GenBank/DDBJ databases">
        <title>Sorghum-associated microbial communities from plants grown in Nebraska, USA.</title>
        <authorList>
            <person name="Schachtman D."/>
        </authorList>
    </citation>
    <scope>NUCLEOTIDE SEQUENCE</scope>
    <source>
        <strain evidence="2">DS1061</strain>
    </source>
</reference>
<feature type="chain" id="PRO_5044490876" description="Cytochrome c domain-containing protein" evidence="1">
    <location>
        <begin position="29"/>
        <end position="146"/>
    </location>
</feature>
<protein>
    <recommendedName>
        <fullName evidence="4">Cytochrome c domain-containing protein</fullName>
    </recommendedName>
</protein>
<dbReference type="SUPFAM" id="SSF46626">
    <property type="entry name" value="Cytochrome c"/>
    <property type="match status" value="1"/>
</dbReference>
<organism evidence="2 3">
    <name type="scientific">Paraburkholderia caledonica</name>
    <dbReference type="NCBI Taxonomy" id="134536"/>
    <lineage>
        <taxon>Bacteria</taxon>
        <taxon>Pseudomonadati</taxon>
        <taxon>Pseudomonadota</taxon>
        <taxon>Betaproteobacteria</taxon>
        <taxon>Burkholderiales</taxon>
        <taxon>Burkholderiaceae</taxon>
        <taxon>Paraburkholderia</taxon>
    </lineage>
</organism>
<dbReference type="GO" id="GO:0009055">
    <property type="term" value="F:electron transfer activity"/>
    <property type="evidence" value="ECO:0007669"/>
    <property type="project" value="InterPro"/>
</dbReference>
<dbReference type="GO" id="GO:0020037">
    <property type="term" value="F:heme binding"/>
    <property type="evidence" value="ECO:0007669"/>
    <property type="project" value="InterPro"/>
</dbReference>
<dbReference type="Gene3D" id="1.10.760.10">
    <property type="entry name" value="Cytochrome c-like domain"/>
    <property type="match status" value="1"/>
</dbReference>
<comment type="caution">
    <text evidence="2">The sequence shown here is derived from an EMBL/GenBank/DDBJ whole genome shotgun (WGS) entry which is preliminary data.</text>
</comment>
<dbReference type="InterPro" id="IPR036909">
    <property type="entry name" value="Cyt_c-like_dom_sf"/>
</dbReference>
<dbReference type="EMBL" id="JAURTK010000001">
    <property type="protein sequence ID" value="MDP9645016.1"/>
    <property type="molecule type" value="Genomic_DNA"/>
</dbReference>
<accession>A0AB73I4V9</accession>
<keyword evidence="1" id="KW-0732">Signal</keyword>
<feature type="signal peptide" evidence="1">
    <location>
        <begin position="1"/>
        <end position="28"/>
    </location>
</feature>
<evidence type="ECO:0000313" key="3">
    <source>
        <dbReference type="Proteomes" id="UP001229486"/>
    </source>
</evidence>
<proteinExistence type="predicted"/>
<dbReference type="AlphaFoldDB" id="A0AB73I4V9"/>
<sequence>MITSTTLRRAIRLTICLVILSNAHFAHADLSCSPGDMGCAIFTGQRAAVAHLRDDNQSLPEWTTRCVNCHTRTDPSPGFAPPLTRGYLLDARSRRGGPPSRYDPVAFCRAVKDGIDPASVVLRKSMPHFELSSAECAALWRFVTNP</sequence>
<name>A0AB73I4V9_9BURK</name>